<evidence type="ECO:0000256" key="3">
    <source>
        <dbReference type="ARBA" id="ARBA00022448"/>
    </source>
</evidence>
<dbReference type="InterPro" id="IPR013121">
    <property type="entry name" value="Fe_red_NAD-bd_6"/>
</dbReference>
<evidence type="ECO:0000313" key="15">
    <source>
        <dbReference type="EMBL" id="KAJ4811694.1"/>
    </source>
</evidence>
<dbReference type="EMBL" id="JAMFTS010000001">
    <property type="protein sequence ID" value="KAJ4811694.1"/>
    <property type="molecule type" value="Genomic_DNA"/>
</dbReference>
<reference evidence="15" key="1">
    <citation type="submission" date="2022-08" db="EMBL/GenBank/DDBJ databases">
        <authorList>
            <person name="Marques A."/>
        </authorList>
    </citation>
    <scope>NUCLEOTIDE SEQUENCE</scope>
    <source>
        <strain evidence="15">RhyPub2mFocal</strain>
        <tissue evidence="15">Leaves</tissue>
    </source>
</reference>
<evidence type="ECO:0000259" key="14">
    <source>
        <dbReference type="PROSITE" id="PS51384"/>
    </source>
</evidence>
<comment type="subcellular location">
    <subcellularLocation>
        <location evidence="1">Membrane</location>
        <topology evidence="1">Multi-pass membrane protein</topology>
    </subcellularLocation>
</comment>
<keyword evidence="5" id="KW-0479">Metal-binding</keyword>
<dbReference type="PROSITE" id="PS51384">
    <property type="entry name" value="FAD_FR"/>
    <property type="match status" value="1"/>
</dbReference>
<keyword evidence="8" id="KW-0408">Iron</keyword>
<dbReference type="Gene3D" id="3.40.50.80">
    <property type="entry name" value="Nucleotide-binding domain of ferredoxin-NADP reductase (FNR) module"/>
    <property type="match status" value="1"/>
</dbReference>
<dbReference type="Pfam" id="PF08022">
    <property type="entry name" value="FAD_binding_8"/>
    <property type="match status" value="1"/>
</dbReference>
<dbReference type="Proteomes" id="UP001140206">
    <property type="component" value="Chromosome 1"/>
</dbReference>
<evidence type="ECO:0000256" key="8">
    <source>
        <dbReference type="ARBA" id="ARBA00023004"/>
    </source>
</evidence>
<organism evidence="15 16">
    <name type="scientific">Rhynchospora pubera</name>
    <dbReference type="NCBI Taxonomy" id="906938"/>
    <lineage>
        <taxon>Eukaryota</taxon>
        <taxon>Viridiplantae</taxon>
        <taxon>Streptophyta</taxon>
        <taxon>Embryophyta</taxon>
        <taxon>Tracheophyta</taxon>
        <taxon>Spermatophyta</taxon>
        <taxon>Magnoliopsida</taxon>
        <taxon>Liliopsida</taxon>
        <taxon>Poales</taxon>
        <taxon>Cyperaceae</taxon>
        <taxon>Cyperoideae</taxon>
        <taxon>Rhynchosporeae</taxon>
        <taxon>Rhynchospora</taxon>
    </lineage>
</organism>
<dbReference type="FunFam" id="3.40.50.80:FF:000039">
    <property type="entry name" value="Ferric reduction oxidase 3"/>
    <property type="match status" value="1"/>
</dbReference>
<dbReference type="InterPro" id="IPR039261">
    <property type="entry name" value="FNR_nucleotide-bd"/>
</dbReference>
<dbReference type="GO" id="GO:0006811">
    <property type="term" value="P:monoatomic ion transport"/>
    <property type="evidence" value="ECO:0007669"/>
    <property type="project" value="UniProtKB-KW"/>
</dbReference>
<keyword evidence="16" id="KW-1185">Reference proteome</keyword>
<dbReference type="GO" id="GO:0140618">
    <property type="term" value="F:ferric-chelate reductase (NADH) activity"/>
    <property type="evidence" value="ECO:0007669"/>
    <property type="project" value="UniProtKB-EC"/>
</dbReference>
<dbReference type="Pfam" id="PF08030">
    <property type="entry name" value="NAD_binding_6"/>
    <property type="match status" value="1"/>
</dbReference>
<evidence type="ECO:0000256" key="4">
    <source>
        <dbReference type="ARBA" id="ARBA00022692"/>
    </source>
</evidence>
<evidence type="ECO:0000256" key="11">
    <source>
        <dbReference type="ARBA" id="ARBA00050970"/>
    </source>
</evidence>
<feature type="transmembrane region" description="Helical" evidence="13">
    <location>
        <begin position="74"/>
        <end position="94"/>
    </location>
</feature>
<dbReference type="GO" id="GO:0046872">
    <property type="term" value="F:metal ion binding"/>
    <property type="evidence" value="ECO:0007669"/>
    <property type="project" value="UniProtKB-KW"/>
</dbReference>
<gene>
    <name evidence="15" type="ORF">LUZ62_024260</name>
</gene>
<evidence type="ECO:0000256" key="6">
    <source>
        <dbReference type="ARBA" id="ARBA00022989"/>
    </source>
</evidence>
<keyword evidence="3" id="KW-0813">Transport</keyword>
<dbReference type="GO" id="GO:0005886">
    <property type="term" value="C:plasma membrane"/>
    <property type="evidence" value="ECO:0007669"/>
    <property type="project" value="TreeGrafter"/>
</dbReference>
<keyword evidence="10 13" id="KW-0472">Membrane</keyword>
<evidence type="ECO:0000256" key="5">
    <source>
        <dbReference type="ARBA" id="ARBA00022723"/>
    </source>
</evidence>
<accession>A0AAV8H2X6</accession>
<feature type="domain" description="FAD-binding FR-type" evidence="14">
    <location>
        <begin position="79"/>
        <end position="214"/>
    </location>
</feature>
<evidence type="ECO:0000256" key="12">
    <source>
        <dbReference type="ARBA" id="ARBA00066905"/>
    </source>
</evidence>
<feature type="transmembrane region" description="Helical" evidence="13">
    <location>
        <begin position="375"/>
        <end position="395"/>
    </location>
</feature>
<dbReference type="InterPro" id="IPR050369">
    <property type="entry name" value="RBOH/FRE"/>
</dbReference>
<evidence type="ECO:0000313" key="16">
    <source>
        <dbReference type="Proteomes" id="UP001140206"/>
    </source>
</evidence>
<name>A0AAV8H2X6_9POAL</name>
<keyword evidence="6 13" id="KW-1133">Transmembrane helix</keyword>
<feature type="transmembrane region" description="Helical" evidence="13">
    <location>
        <begin position="26"/>
        <end position="45"/>
    </location>
</feature>
<evidence type="ECO:0000256" key="10">
    <source>
        <dbReference type="ARBA" id="ARBA00023136"/>
    </source>
</evidence>
<proteinExistence type="inferred from homology"/>
<comment type="similarity">
    <text evidence="2">Belongs to the ferric reductase (FRE) family.</text>
</comment>
<sequence>MSRNTVNGISHSELLPHDFREMILKVLKMFLGLVFAGWIFLWIIVPTSTWKYHWSPKLYSNTYSTYFGRQGTNILIYAFPILFITVVGCIYLHFRQKKHYTGSRSGILSSLIAGWKRPVLVQGPLGVVSGIEFTFGFSYNPMSTIFINIPSVSKLQWHPFTVTSSSNLEPERLSVIIKKEGSWTQKLHAVLSSPIANDHISVSVEGPYSPISMNILRYESLVMVSGGSGITPFISIIRELIYQSNIMNTSTPEILLVCVFRNSLDLTVLDLLLPICSNVSDFSNLKLRIEAYVTKEKEKPTNHEQRVIRTICFKPHPSDVPISPVLGSNSWLYLAVIISASFVAFLVLTGILQRYYIYPKDKNTFKIYSWSKRTLLHLLFMSFCIVVAATIPFFINKRSNSKAGKQINNLDLPTPTVSPSSWLHNSEIEMESLPWNSLSKATNVHYGKRPDLKKILLEINQMNVGVVASGPSGLRHEVAAICSSGLADNLHYESISFSW</sequence>
<dbReference type="EC" id="1.16.1.7" evidence="12"/>
<keyword evidence="7" id="KW-0560">Oxidoreductase</keyword>
<dbReference type="PANTHER" id="PTHR11972">
    <property type="entry name" value="NADPH OXIDASE"/>
    <property type="match status" value="1"/>
</dbReference>
<dbReference type="SUPFAM" id="SSF52343">
    <property type="entry name" value="Ferredoxin reductase-like, C-terminal NADP-linked domain"/>
    <property type="match status" value="1"/>
</dbReference>
<dbReference type="AlphaFoldDB" id="A0AAV8H2X6"/>
<evidence type="ECO:0000256" key="2">
    <source>
        <dbReference type="ARBA" id="ARBA00006278"/>
    </source>
</evidence>
<protein>
    <recommendedName>
        <fullName evidence="12">ferric-chelate reductase (NADH)</fullName>
        <ecNumber evidence="12">1.16.1.7</ecNumber>
    </recommendedName>
</protein>
<feature type="transmembrane region" description="Helical" evidence="13">
    <location>
        <begin position="331"/>
        <end position="355"/>
    </location>
</feature>
<comment type="catalytic activity">
    <reaction evidence="11">
        <text>2 a Fe(II)-siderophore + NAD(+) + H(+) = 2 a Fe(III)-siderophore + NADH</text>
        <dbReference type="Rhea" id="RHEA:15061"/>
        <dbReference type="Rhea" id="RHEA-COMP:11342"/>
        <dbReference type="Rhea" id="RHEA-COMP:11344"/>
        <dbReference type="ChEBI" id="CHEBI:15378"/>
        <dbReference type="ChEBI" id="CHEBI:29033"/>
        <dbReference type="ChEBI" id="CHEBI:29034"/>
        <dbReference type="ChEBI" id="CHEBI:57540"/>
        <dbReference type="ChEBI" id="CHEBI:57945"/>
        <dbReference type="EC" id="1.16.1.7"/>
    </reaction>
</comment>
<dbReference type="InterPro" id="IPR013112">
    <property type="entry name" value="FAD-bd_8"/>
</dbReference>
<keyword evidence="4 13" id="KW-0812">Transmembrane</keyword>
<evidence type="ECO:0000256" key="13">
    <source>
        <dbReference type="SAM" id="Phobius"/>
    </source>
</evidence>
<evidence type="ECO:0000256" key="1">
    <source>
        <dbReference type="ARBA" id="ARBA00004141"/>
    </source>
</evidence>
<evidence type="ECO:0000256" key="7">
    <source>
        <dbReference type="ARBA" id="ARBA00023002"/>
    </source>
</evidence>
<dbReference type="CDD" id="cd06186">
    <property type="entry name" value="NOX_Duox_like_FAD_NADP"/>
    <property type="match status" value="1"/>
</dbReference>
<comment type="caution">
    <text evidence="15">The sequence shown here is derived from an EMBL/GenBank/DDBJ whole genome shotgun (WGS) entry which is preliminary data.</text>
</comment>
<dbReference type="InterPro" id="IPR017927">
    <property type="entry name" value="FAD-bd_FR_type"/>
</dbReference>
<evidence type="ECO:0000256" key="9">
    <source>
        <dbReference type="ARBA" id="ARBA00023065"/>
    </source>
</evidence>
<keyword evidence="9" id="KW-0406">Ion transport</keyword>
<dbReference type="PANTHER" id="PTHR11972:SF41">
    <property type="entry name" value="FERRIC REDUCTION OXIDASE 2"/>
    <property type="match status" value="1"/>
</dbReference>